<dbReference type="AlphaFoldDB" id="A0A8H5FLF5"/>
<dbReference type="EMBL" id="JAACJK010000191">
    <property type="protein sequence ID" value="KAF5317891.1"/>
    <property type="molecule type" value="Genomic_DNA"/>
</dbReference>
<dbReference type="Gene3D" id="6.10.140.2220">
    <property type="match status" value="1"/>
</dbReference>
<accession>A0A8H5FLF5</accession>
<feature type="domain" description="MYND-type" evidence="5">
    <location>
        <begin position="469"/>
        <end position="510"/>
    </location>
</feature>
<evidence type="ECO:0000313" key="8">
    <source>
        <dbReference type="Proteomes" id="UP000541558"/>
    </source>
</evidence>
<evidence type="ECO:0000256" key="2">
    <source>
        <dbReference type="ARBA" id="ARBA00022771"/>
    </source>
</evidence>
<sequence>MSGWASSHYGGLQFSKLVLVSAKLIGNIPGIEGLLAVLTSQNYTLGVLEVALHHIRFALPHPLPPFQPGREYPPMSDAIRGAAICAKELLHTIMLVCPPQTPLKKATQDMLMKHLDDILDCQNFLLWYPDASNVPPGQSIANPAKACVAFIELIRNGDAPARAALLSSEKLIDFAIGAWALRASDDYPYITMSHGKERCPIATLLLEVLHYSPDNKQRAFDILCGHSRTSRFLRKRAIDNAIARYEEFANNDRNTLESTMRAQQAMIARINPEAYDTPISGLDTALLYLDSVTRVVSVLCEDPILARDILESGVFDAFCETLKHWMVYQSDREADRQDRYLGFQLLSLAQSIVQYYYVVFRKLCVAVHLGMAESGLFLVLVEGLQSVPKRDLNSKHLSDVLERLKYLCKVSPSAAGMLEEPLVRARGKEYWDTSFLRGSGYDKAWKLLCRDIRAGATLSTQKQPLICDNLNCPGDRKNEKRRTCGRCHTMVYCSKSCQAADWELQHQAECHLAKEADEGGRHSGIMQYRQALRLSQATFANRLANLIFREDNLTLDPSGQNAILGLFDDGYSTYSPSDFLVRHGYVAPSVDTQAPLGVTMNLTSNHYLDKRFQRLALHYGLHGKDQDLRLVEATFVFGRRPVAVLALLQKSSRCDPAEDSPANRYTLRYCVTRILSRRI</sequence>
<comment type="caution">
    <text evidence="7">The sequence shown here is derived from an EMBL/GenBank/DDBJ whole genome shotgun (WGS) entry which is preliminary data.</text>
</comment>
<keyword evidence="2 4" id="KW-0863">Zinc-finger</keyword>
<organism evidence="7 8">
    <name type="scientific">Ephemerocybe angulata</name>
    <dbReference type="NCBI Taxonomy" id="980116"/>
    <lineage>
        <taxon>Eukaryota</taxon>
        <taxon>Fungi</taxon>
        <taxon>Dikarya</taxon>
        <taxon>Basidiomycota</taxon>
        <taxon>Agaricomycotina</taxon>
        <taxon>Agaricomycetes</taxon>
        <taxon>Agaricomycetidae</taxon>
        <taxon>Agaricales</taxon>
        <taxon>Agaricineae</taxon>
        <taxon>Psathyrellaceae</taxon>
        <taxon>Ephemerocybe</taxon>
    </lineage>
</organism>
<dbReference type="EMBL" id="JAACJK010000002">
    <property type="protein sequence ID" value="KAF5341096.1"/>
    <property type="molecule type" value="Genomic_DNA"/>
</dbReference>
<name>A0A8H5FLF5_9AGAR</name>
<dbReference type="Pfam" id="PF01753">
    <property type="entry name" value="zf-MYND"/>
    <property type="match status" value="1"/>
</dbReference>
<evidence type="ECO:0000256" key="1">
    <source>
        <dbReference type="ARBA" id="ARBA00022723"/>
    </source>
</evidence>
<evidence type="ECO:0000259" key="5">
    <source>
        <dbReference type="PROSITE" id="PS50865"/>
    </source>
</evidence>
<reference evidence="7 8" key="1">
    <citation type="journal article" date="2020" name="ISME J.">
        <title>Uncovering the hidden diversity of litter-decomposition mechanisms in mushroom-forming fungi.</title>
        <authorList>
            <person name="Floudas D."/>
            <person name="Bentzer J."/>
            <person name="Ahren D."/>
            <person name="Johansson T."/>
            <person name="Persson P."/>
            <person name="Tunlid A."/>
        </authorList>
    </citation>
    <scope>NUCLEOTIDE SEQUENCE [LARGE SCALE GENOMIC DNA]</scope>
    <source>
        <strain evidence="7 8">CBS 175.51</strain>
    </source>
</reference>
<dbReference type="Proteomes" id="UP000541558">
    <property type="component" value="Unassembled WGS sequence"/>
</dbReference>
<dbReference type="SUPFAM" id="SSF144232">
    <property type="entry name" value="HIT/MYND zinc finger-like"/>
    <property type="match status" value="1"/>
</dbReference>
<evidence type="ECO:0000313" key="6">
    <source>
        <dbReference type="EMBL" id="KAF5317891.1"/>
    </source>
</evidence>
<protein>
    <recommendedName>
        <fullName evidence="5">MYND-type domain-containing protein</fullName>
    </recommendedName>
</protein>
<keyword evidence="1" id="KW-0479">Metal-binding</keyword>
<gene>
    <name evidence="7" type="ORF">D9611_005835</name>
    <name evidence="6" type="ORF">D9611_014859</name>
</gene>
<dbReference type="InterPro" id="IPR002893">
    <property type="entry name" value="Znf_MYND"/>
</dbReference>
<dbReference type="GO" id="GO:0008270">
    <property type="term" value="F:zinc ion binding"/>
    <property type="evidence" value="ECO:0007669"/>
    <property type="project" value="UniProtKB-KW"/>
</dbReference>
<dbReference type="OrthoDB" id="3044960at2759"/>
<evidence type="ECO:0000313" key="7">
    <source>
        <dbReference type="EMBL" id="KAF5341096.1"/>
    </source>
</evidence>
<keyword evidence="8" id="KW-1185">Reference proteome</keyword>
<keyword evidence="3" id="KW-0862">Zinc</keyword>
<evidence type="ECO:0000256" key="4">
    <source>
        <dbReference type="PROSITE-ProRule" id="PRU00134"/>
    </source>
</evidence>
<evidence type="ECO:0000256" key="3">
    <source>
        <dbReference type="ARBA" id="ARBA00022833"/>
    </source>
</evidence>
<dbReference type="PROSITE" id="PS50865">
    <property type="entry name" value="ZF_MYND_2"/>
    <property type="match status" value="1"/>
</dbReference>
<proteinExistence type="predicted"/>